<dbReference type="AlphaFoldDB" id="A0A8A4K8F8"/>
<dbReference type="RefSeq" id="WP_181416435.1">
    <property type="nucleotide sequence ID" value="NZ_CP059084.1"/>
</dbReference>
<dbReference type="Proteomes" id="UP000663901">
    <property type="component" value="Chromosome"/>
</dbReference>
<dbReference type="Gene3D" id="2.30.30.350">
    <property type="entry name" value="mobile metagenome of vibrio cholerae. Integron cassette protein vch_cass4"/>
    <property type="match status" value="1"/>
</dbReference>
<reference evidence="2" key="1">
    <citation type="submission" date="2020-07" db="EMBL/GenBank/DDBJ databases">
        <title>Genome Sequences for Panteoa spp. that cause Center Rot in Onions.</title>
        <authorList>
            <person name="Asselin J.A."/>
            <person name="Helmann T."/>
            <person name="Beer S."/>
            <person name="Stodghill P."/>
        </authorList>
    </citation>
    <scope>NUCLEOTIDE SEQUENCE</scope>
    <source>
        <strain evidence="2">OC5a</strain>
    </source>
</reference>
<evidence type="ECO:0000259" key="1">
    <source>
        <dbReference type="Pfam" id="PF12208"/>
    </source>
</evidence>
<dbReference type="Pfam" id="PF12208">
    <property type="entry name" value="DUF3601"/>
    <property type="match status" value="1"/>
</dbReference>
<proteinExistence type="predicted"/>
<dbReference type="InterPro" id="IPR022020">
    <property type="entry name" value="DUF3601"/>
</dbReference>
<evidence type="ECO:0000313" key="3">
    <source>
        <dbReference type="Proteomes" id="UP000663901"/>
    </source>
</evidence>
<feature type="domain" description="DUF3601" evidence="1">
    <location>
        <begin position="22"/>
        <end position="90"/>
    </location>
</feature>
<protein>
    <submittedName>
        <fullName evidence="2">DUF3601 domain-containing protein</fullName>
    </submittedName>
</protein>
<name>A0A8A4K8F8_PANAN</name>
<evidence type="ECO:0000313" key="2">
    <source>
        <dbReference type="EMBL" id="QTC45840.1"/>
    </source>
</evidence>
<accession>A0A8A4K8F8</accession>
<organism evidence="2 3">
    <name type="scientific">Pantoea ananas</name>
    <name type="common">Erwinia uredovora</name>
    <dbReference type="NCBI Taxonomy" id="553"/>
    <lineage>
        <taxon>Bacteria</taxon>
        <taxon>Pseudomonadati</taxon>
        <taxon>Pseudomonadota</taxon>
        <taxon>Gammaproteobacteria</taxon>
        <taxon>Enterobacterales</taxon>
        <taxon>Erwiniaceae</taxon>
        <taxon>Pantoea</taxon>
    </lineage>
</organism>
<gene>
    <name evidence="2" type="ORF">H0Z12_19465</name>
</gene>
<dbReference type="EMBL" id="CP059084">
    <property type="protein sequence ID" value="QTC45840.1"/>
    <property type="molecule type" value="Genomic_DNA"/>
</dbReference>
<sequence length="100" mass="12012">MTGPYEQGHWTAHGLKPHYHHLKQGERYIVSRPFTDYDGVNHPIGEQWRFLGYNYVPYHDGLSLFVSFDDQHEWHFRLCYIPEEQKDLIDTLDRYFAKVG</sequence>